<dbReference type="EMBL" id="JARFVA010000012">
    <property type="protein sequence ID" value="MDF0709218.1"/>
    <property type="molecule type" value="Genomic_DNA"/>
</dbReference>
<accession>A0ABT5XTI7</accession>
<comment type="caution">
    <text evidence="1">The sequence shown here is derived from an EMBL/GenBank/DDBJ whole genome shotgun (WGS) entry which is preliminary data.</text>
</comment>
<organism evidence="1 2">
    <name type="scientific">Flagellimonas okinawensis</name>
    <dbReference type="NCBI Taxonomy" id="3031324"/>
    <lineage>
        <taxon>Bacteria</taxon>
        <taxon>Pseudomonadati</taxon>
        <taxon>Bacteroidota</taxon>
        <taxon>Flavobacteriia</taxon>
        <taxon>Flavobacteriales</taxon>
        <taxon>Flavobacteriaceae</taxon>
        <taxon>Flagellimonas</taxon>
    </lineage>
</organism>
<protein>
    <submittedName>
        <fullName evidence="1">Uncharacterized protein</fullName>
    </submittedName>
</protein>
<dbReference type="Proteomes" id="UP001217083">
    <property type="component" value="Unassembled WGS sequence"/>
</dbReference>
<evidence type="ECO:0000313" key="2">
    <source>
        <dbReference type="Proteomes" id="UP001217083"/>
    </source>
</evidence>
<keyword evidence="2" id="KW-1185">Reference proteome</keyword>
<sequence length="234" mass="26321">MKAPRLFFFTFLTFIMVICGAYTAKYSENTQGYQKSKEEWFFKAISRYPVSITFEPIVLFDNGDYVEVGTEPVGSLDRVPSKSNRPKAWGKWELKGGRYYLTDHKGRTNDYGLGSGNWFPAFPYRPNPKLARIYQNTCSTDIGYGSTLTISKVTFIDGEHFIEGENMGGLTPNAATWEKSAHTGTYHIEDHIITLNFSDGKQEKRSFAVSAKGNPAIPNPKMIFIGGDAYLAEE</sequence>
<gene>
    <name evidence="1" type="ORF">PY091_18560</name>
</gene>
<proteinExistence type="predicted"/>
<reference evidence="1 2" key="1">
    <citation type="submission" date="2023-03" db="EMBL/GenBank/DDBJ databases">
        <title>Muricauda XX sp. nov. and Muricauda XXX sp. nov., two novel species isolated from Okinawa Trough.</title>
        <authorList>
            <person name="Cao W."/>
            <person name="Deng X."/>
        </authorList>
    </citation>
    <scope>NUCLEOTIDE SEQUENCE [LARGE SCALE GENOMIC DNA]</scope>
    <source>
        <strain evidence="1 2">81s02</strain>
    </source>
</reference>
<name>A0ABT5XTI7_9FLAO</name>
<evidence type="ECO:0000313" key="1">
    <source>
        <dbReference type="EMBL" id="MDF0709218.1"/>
    </source>
</evidence>
<dbReference type="RefSeq" id="WP_275650978.1">
    <property type="nucleotide sequence ID" value="NZ_JARFVA010000012.1"/>
</dbReference>